<comment type="similarity">
    <text evidence="3">Belongs to the methyl-accepting chemotaxis (MCP) protein family.</text>
</comment>
<feature type="domain" description="HAMP" evidence="7">
    <location>
        <begin position="207"/>
        <end position="259"/>
    </location>
</feature>
<evidence type="ECO:0000256" key="4">
    <source>
        <dbReference type="PROSITE-ProRule" id="PRU00284"/>
    </source>
</evidence>
<proteinExistence type="inferred from homology"/>
<dbReference type="GO" id="GO:0016020">
    <property type="term" value="C:membrane"/>
    <property type="evidence" value="ECO:0007669"/>
    <property type="project" value="UniProtKB-SubCell"/>
</dbReference>
<dbReference type="Gene3D" id="1.10.287.950">
    <property type="entry name" value="Methyl-accepting chemotaxis protein"/>
    <property type="match status" value="1"/>
</dbReference>
<dbReference type="CDD" id="cd06225">
    <property type="entry name" value="HAMP"/>
    <property type="match status" value="1"/>
</dbReference>
<gene>
    <name evidence="8" type="ORF">EJO50_12040</name>
</gene>
<evidence type="ECO:0000256" key="5">
    <source>
        <dbReference type="SAM" id="Phobius"/>
    </source>
</evidence>
<dbReference type="EMBL" id="CP034433">
    <property type="protein sequence ID" value="AZN37147.1"/>
    <property type="molecule type" value="Genomic_DNA"/>
</dbReference>
<accession>A0A3S8ZUF4</accession>
<evidence type="ECO:0000313" key="9">
    <source>
        <dbReference type="Proteomes" id="UP000282438"/>
    </source>
</evidence>
<reference evidence="8 9" key="1">
    <citation type="submission" date="2018-12" db="EMBL/GenBank/DDBJ databases">
        <title>Complete genome sequence of Iodobacter sp. H11R3.</title>
        <authorList>
            <person name="Bae J.-W."/>
        </authorList>
    </citation>
    <scope>NUCLEOTIDE SEQUENCE [LARGE SCALE GENOMIC DNA]</scope>
    <source>
        <strain evidence="8 9">H11R3</strain>
    </source>
</reference>
<evidence type="ECO:0000259" key="7">
    <source>
        <dbReference type="PROSITE" id="PS50885"/>
    </source>
</evidence>
<dbReference type="Pfam" id="PF00672">
    <property type="entry name" value="HAMP"/>
    <property type="match status" value="1"/>
</dbReference>
<keyword evidence="5" id="KW-1133">Transmembrane helix</keyword>
<dbReference type="InterPro" id="IPR004089">
    <property type="entry name" value="MCPsignal_dom"/>
</dbReference>
<dbReference type="PANTHER" id="PTHR32089:SF112">
    <property type="entry name" value="LYSOZYME-LIKE PROTEIN-RELATED"/>
    <property type="match status" value="1"/>
</dbReference>
<keyword evidence="9" id="KW-1185">Reference proteome</keyword>
<dbReference type="RefSeq" id="WP_125974478.1">
    <property type="nucleotide sequence ID" value="NZ_CP034433.1"/>
</dbReference>
<dbReference type="InterPro" id="IPR003660">
    <property type="entry name" value="HAMP_dom"/>
</dbReference>
<feature type="transmembrane region" description="Helical" evidence="5">
    <location>
        <begin position="7"/>
        <end position="26"/>
    </location>
</feature>
<dbReference type="PROSITE" id="PS50111">
    <property type="entry name" value="CHEMOTAXIS_TRANSDUC_2"/>
    <property type="match status" value="1"/>
</dbReference>
<dbReference type="GO" id="GO:0007165">
    <property type="term" value="P:signal transduction"/>
    <property type="evidence" value="ECO:0007669"/>
    <property type="project" value="UniProtKB-KW"/>
</dbReference>
<dbReference type="PANTHER" id="PTHR32089">
    <property type="entry name" value="METHYL-ACCEPTING CHEMOTAXIS PROTEIN MCPB"/>
    <property type="match status" value="1"/>
</dbReference>
<dbReference type="GO" id="GO:0006935">
    <property type="term" value="P:chemotaxis"/>
    <property type="evidence" value="ECO:0007669"/>
    <property type="project" value="UniProtKB-ARBA"/>
</dbReference>
<name>A0A3S8ZUF4_9NEIS</name>
<dbReference type="Pfam" id="PF00015">
    <property type="entry name" value="MCPsignal"/>
    <property type="match status" value="1"/>
</dbReference>
<sequence length="547" mass="58886">MTLKFRLFLMGLSGVAAVLIMGFIGLNGQNSSHKSVDDLLGGLSIMRNQMGSDMMHDAIRGDVLSAILAIKNNDMKGVESAEKDLAEHGNHFKELFANNEKIAKEAQIKNKIAAVKPVVDTYIALATKLFASAKADPAQMEKDLPIFQHQFEVLEEEMASLSDLIEKQSAEQSKGSADIFAQSQLHMLVFLAVVIVIMTLISALVTRQISSVLSEAISIAQDIAHGDFRRNIETSRKDEMGQLLLSLKAMQNHLESIIRQVSDSAEEVICYGQELAAQSTLIRTASENQNTSAEAIAESVGKMVESIEQVSGSTQRAHSLTAESAELSNDGAKMIAGVLAGMDEVEKSVSETSGIIRGLGEQSDQINSIVNVIKEIADQTNLLALNAAIEAARAGEQGRGFAVVADEVRTLAHRTTQATQEIGGVISSILQGTRDAIESMDRGVQRVKDGNEQAKAVALVVQRSCAGSEHVIESVMDIATAMQEQNRGSDMISQGIGQIVEMSGENVGATQRAVDTTARLNELAIKMKGLISQFKLHTLKTSRENID</sequence>
<dbReference type="Gene3D" id="6.10.340.10">
    <property type="match status" value="1"/>
</dbReference>
<evidence type="ECO:0000256" key="3">
    <source>
        <dbReference type="ARBA" id="ARBA00029447"/>
    </source>
</evidence>
<dbReference type="Proteomes" id="UP000282438">
    <property type="component" value="Chromosome"/>
</dbReference>
<feature type="transmembrane region" description="Helical" evidence="5">
    <location>
        <begin position="185"/>
        <end position="205"/>
    </location>
</feature>
<evidence type="ECO:0000313" key="8">
    <source>
        <dbReference type="EMBL" id="AZN37147.1"/>
    </source>
</evidence>
<feature type="domain" description="Methyl-accepting transducer" evidence="6">
    <location>
        <begin position="264"/>
        <end position="500"/>
    </location>
</feature>
<dbReference type="OrthoDB" id="9129300at2"/>
<dbReference type="AlphaFoldDB" id="A0A3S8ZUF4"/>
<comment type="subcellular location">
    <subcellularLocation>
        <location evidence="1">Membrane</location>
    </subcellularLocation>
</comment>
<protein>
    <submittedName>
        <fullName evidence="8">Methyl-accepting chemotaxis protein</fullName>
    </submittedName>
</protein>
<dbReference type="KEGG" id="iod:EJO50_12040"/>
<evidence type="ECO:0000256" key="2">
    <source>
        <dbReference type="ARBA" id="ARBA00023224"/>
    </source>
</evidence>
<dbReference type="SMART" id="SM00304">
    <property type="entry name" value="HAMP"/>
    <property type="match status" value="1"/>
</dbReference>
<dbReference type="CDD" id="cd11386">
    <property type="entry name" value="MCP_signal"/>
    <property type="match status" value="1"/>
</dbReference>
<dbReference type="FunFam" id="1.10.287.950:FF:000001">
    <property type="entry name" value="Methyl-accepting chemotaxis sensory transducer"/>
    <property type="match status" value="1"/>
</dbReference>
<organism evidence="8 9">
    <name type="scientific">Iodobacter ciconiae</name>
    <dbReference type="NCBI Taxonomy" id="2496266"/>
    <lineage>
        <taxon>Bacteria</taxon>
        <taxon>Pseudomonadati</taxon>
        <taxon>Pseudomonadota</taxon>
        <taxon>Betaproteobacteria</taxon>
        <taxon>Neisseriales</taxon>
        <taxon>Chitinibacteraceae</taxon>
        <taxon>Iodobacter</taxon>
    </lineage>
</organism>
<dbReference type="SUPFAM" id="SSF58104">
    <property type="entry name" value="Methyl-accepting chemotaxis protein (MCP) signaling domain"/>
    <property type="match status" value="1"/>
</dbReference>
<keyword evidence="5" id="KW-0812">Transmembrane</keyword>
<keyword evidence="5" id="KW-0472">Membrane</keyword>
<evidence type="ECO:0000256" key="1">
    <source>
        <dbReference type="ARBA" id="ARBA00004370"/>
    </source>
</evidence>
<dbReference type="PROSITE" id="PS50885">
    <property type="entry name" value="HAMP"/>
    <property type="match status" value="1"/>
</dbReference>
<dbReference type="SMART" id="SM00283">
    <property type="entry name" value="MA"/>
    <property type="match status" value="1"/>
</dbReference>
<evidence type="ECO:0000259" key="6">
    <source>
        <dbReference type="PROSITE" id="PS50111"/>
    </source>
</evidence>
<keyword evidence="2 4" id="KW-0807">Transducer</keyword>